<dbReference type="OrthoDB" id="9802097at2"/>
<keyword evidence="2 8" id="KW-0436">Ligase</keyword>
<keyword evidence="1 8" id="KW-0963">Cytoplasm</keyword>
<accession>A0A2S9VEK2</accession>
<dbReference type="Proteomes" id="UP000238949">
    <property type="component" value="Unassembled WGS sequence"/>
</dbReference>
<feature type="binding site" evidence="8">
    <location>
        <position position="17"/>
    </location>
    <ligand>
        <name>Mg(2+)</name>
        <dbReference type="ChEBI" id="CHEBI:18420"/>
    </ligand>
</feature>
<comment type="caution">
    <text evidence="8">Lacks conserved residue(s) required for the propagation of feature annotation.</text>
</comment>
<comment type="catalytic activity">
    <reaction evidence="8">
        <text>(7R,8S)-7,8-diammoniononanoate + CO2 + ATP = (4R,5S)-dethiobiotin + ADP + phosphate + 3 H(+)</text>
        <dbReference type="Rhea" id="RHEA:15805"/>
        <dbReference type="ChEBI" id="CHEBI:15378"/>
        <dbReference type="ChEBI" id="CHEBI:16526"/>
        <dbReference type="ChEBI" id="CHEBI:30616"/>
        <dbReference type="ChEBI" id="CHEBI:43474"/>
        <dbReference type="ChEBI" id="CHEBI:149469"/>
        <dbReference type="ChEBI" id="CHEBI:149473"/>
        <dbReference type="ChEBI" id="CHEBI:456216"/>
        <dbReference type="EC" id="6.3.3.3"/>
    </reaction>
</comment>
<comment type="function">
    <text evidence="8">Catalyzes a mechanistically unusual reaction, the ATP-dependent insertion of CO2 between the N7 and N8 nitrogen atoms of 7,8-diaminopelargonic acid (DAPA, also called 7,8-diammoniononanoate) to form a ureido ring.</text>
</comment>
<reference evidence="10" key="1">
    <citation type="journal article" date="2020" name="Int. J. Syst. Evol. Microbiol.">
        <title>Alteromonas alba sp. nov., a marine bacterium isolated from the seawater of the West Pacific Ocean.</title>
        <authorList>
            <person name="Sun C."/>
            <person name="Wu Y.-H."/>
            <person name="Xamxidin M."/>
            <person name="Cheng H."/>
            <person name="Xu X.-W."/>
        </authorList>
    </citation>
    <scope>NUCLEOTIDE SEQUENCE [LARGE SCALE GENOMIC DNA]</scope>
    <source>
        <strain evidence="10">190</strain>
    </source>
</reference>
<keyword evidence="3 8" id="KW-0479">Metal-binding</keyword>
<keyword evidence="10" id="KW-1185">Reference proteome</keyword>
<dbReference type="FunFam" id="3.40.50.300:FF:000292">
    <property type="entry name" value="ATP-dependent dethiobiotin synthetase BioD"/>
    <property type="match status" value="1"/>
</dbReference>
<dbReference type="HAMAP" id="MF_00336">
    <property type="entry name" value="BioD"/>
    <property type="match status" value="1"/>
</dbReference>
<dbReference type="EC" id="6.3.3.3" evidence="8"/>
<dbReference type="InterPro" id="IPR004472">
    <property type="entry name" value="DTB_synth_BioD"/>
</dbReference>
<dbReference type="GO" id="GO:0009102">
    <property type="term" value="P:biotin biosynthetic process"/>
    <property type="evidence" value="ECO:0007669"/>
    <property type="project" value="UniProtKB-UniRule"/>
</dbReference>
<evidence type="ECO:0000256" key="8">
    <source>
        <dbReference type="HAMAP-Rule" id="MF_00336"/>
    </source>
</evidence>
<comment type="similarity">
    <text evidence="8">Belongs to the dethiobiotin synthetase family.</text>
</comment>
<dbReference type="PANTHER" id="PTHR43210">
    <property type="entry name" value="DETHIOBIOTIN SYNTHETASE"/>
    <property type="match status" value="1"/>
</dbReference>
<feature type="binding site" evidence="8">
    <location>
        <begin position="177"/>
        <end position="178"/>
    </location>
    <ligand>
        <name>ATP</name>
        <dbReference type="ChEBI" id="CHEBI:30616"/>
    </ligand>
</feature>
<dbReference type="PANTHER" id="PTHR43210:SF5">
    <property type="entry name" value="DETHIOBIOTIN SYNTHETASE"/>
    <property type="match status" value="1"/>
</dbReference>
<dbReference type="Gene3D" id="3.40.50.300">
    <property type="entry name" value="P-loop containing nucleotide triphosphate hydrolases"/>
    <property type="match status" value="1"/>
</dbReference>
<sequence length="221" mass="23669">MTQAFFVTGTDTEVGKTYVSAMFLKAAVMAGKRAIGYKPVAAGCEWQTGQWQNEDALALQQASNVELTLKEVNPVALEPAIAPHIAAELAGESISEGVIKGGFDNLLSRQADVLLMEGAGGWRLPIGNQRFLSDVVKALQLDVIIVVGMRLGCLNHALLTAEAVKADGLNIKGWVANTLTPDMPYFNENLATLEQLMPAPRLATIPYKSVPDFAALGELFN</sequence>
<dbReference type="RefSeq" id="WP_105933475.1">
    <property type="nucleotide sequence ID" value="NZ_PVNP01000032.1"/>
</dbReference>
<dbReference type="PIRSF" id="PIRSF006755">
    <property type="entry name" value="DTB_synth"/>
    <property type="match status" value="1"/>
</dbReference>
<dbReference type="GO" id="GO:0004141">
    <property type="term" value="F:dethiobiotin synthase activity"/>
    <property type="evidence" value="ECO:0007669"/>
    <property type="project" value="UniProtKB-UniRule"/>
</dbReference>
<feature type="binding site" evidence="8">
    <location>
        <begin position="117"/>
        <end position="120"/>
    </location>
    <ligand>
        <name>ATP</name>
        <dbReference type="ChEBI" id="CHEBI:30616"/>
    </ligand>
</feature>
<evidence type="ECO:0000256" key="1">
    <source>
        <dbReference type="ARBA" id="ARBA00022490"/>
    </source>
</evidence>
<dbReference type="GO" id="GO:0005829">
    <property type="term" value="C:cytosol"/>
    <property type="evidence" value="ECO:0007669"/>
    <property type="project" value="TreeGrafter"/>
</dbReference>
<evidence type="ECO:0000313" key="9">
    <source>
        <dbReference type="EMBL" id="PRO74879.1"/>
    </source>
</evidence>
<keyword evidence="5 8" id="KW-0093">Biotin biosynthesis</keyword>
<dbReference type="UniPathway" id="UPA00078">
    <property type="reaction ID" value="UER00161"/>
</dbReference>
<feature type="binding site" evidence="8">
    <location>
        <begin position="13"/>
        <end position="18"/>
    </location>
    <ligand>
        <name>ATP</name>
        <dbReference type="ChEBI" id="CHEBI:30616"/>
    </ligand>
</feature>
<evidence type="ECO:0000256" key="7">
    <source>
        <dbReference type="ARBA" id="ARBA00022842"/>
    </source>
</evidence>
<dbReference type="GO" id="GO:0000287">
    <property type="term" value="F:magnesium ion binding"/>
    <property type="evidence" value="ECO:0007669"/>
    <property type="project" value="UniProtKB-UniRule"/>
</dbReference>
<dbReference type="CDD" id="cd03109">
    <property type="entry name" value="DTBS"/>
    <property type="match status" value="1"/>
</dbReference>
<keyword evidence="4 8" id="KW-0547">Nucleotide-binding</keyword>
<comment type="caution">
    <text evidence="9">The sequence shown here is derived from an EMBL/GenBank/DDBJ whole genome shotgun (WGS) entry which is preliminary data.</text>
</comment>
<protein>
    <recommendedName>
        <fullName evidence="8">ATP-dependent dethiobiotin synthetase BioD</fullName>
        <ecNumber evidence="8">6.3.3.3</ecNumber>
    </recommendedName>
    <alternativeName>
        <fullName evidence="8">DTB synthetase</fullName>
        <shortName evidence="8">DTBS</shortName>
    </alternativeName>
    <alternativeName>
        <fullName evidence="8">Dethiobiotin synthase</fullName>
    </alternativeName>
</protein>
<comment type="pathway">
    <text evidence="8">Cofactor biosynthesis; biotin biosynthesis; biotin from 7,8-diaminononanoate: step 1/2.</text>
</comment>
<organism evidence="9 10">
    <name type="scientific">Alteromonas alba</name>
    <dbReference type="NCBI Taxonomy" id="2079529"/>
    <lineage>
        <taxon>Bacteria</taxon>
        <taxon>Pseudomonadati</taxon>
        <taxon>Pseudomonadota</taxon>
        <taxon>Gammaproteobacteria</taxon>
        <taxon>Alteromonadales</taxon>
        <taxon>Alteromonadaceae</taxon>
        <taxon>Alteromonas/Salinimonas group</taxon>
        <taxon>Alteromonas</taxon>
    </lineage>
</organism>
<feature type="active site" evidence="8">
    <location>
        <position position="38"/>
    </location>
</feature>
<dbReference type="NCBIfam" id="TIGR00347">
    <property type="entry name" value="bioD"/>
    <property type="match status" value="1"/>
</dbReference>
<evidence type="ECO:0000256" key="4">
    <source>
        <dbReference type="ARBA" id="ARBA00022741"/>
    </source>
</evidence>
<evidence type="ECO:0000313" key="10">
    <source>
        <dbReference type="Proteomes" id="UP000238949"/>
    </source>
</evidence>
<evidence type="ECO:0000256" key="5">
    <source>
        <dbReference type="ARBA" id="ARBA00022756"/>
    </source>
</evidence>
<name>A0A2S9VEK2_9ALTE</name>
<comment type="cofactor">
    <cofactor evidence="8">
        <name>Mg(2+)</name>
        <dbReference type="ChEBI" id="CHEBI:18420"/>
    </cofactor>
</comment>
<keyword evidence="6 8" id="KW-0067">ATP-binding</keyword>
<feature type="binding site" evidence="8">
    <location>
        <position position="55"/>
    </location>
    <ligand>
        <name>Mg(2+)</name>
        <dbReference type="ChEBI" id="CHEBI:18420"/>
    </ligand>
</feature>
<evidence type="ECO:0000256" key="2">
    <source>
        <dbReference type="ARBA" id="ARBA00022598"/>
    </source>
</evidence>
<comment type="subcellular location">
    <subcellularLocation>
        <location evidence="8">Cytoplasm</location>
    </subcellularLocation>
</comment>
<dbReference type="EMBL" id="PVNP01000032">
    <property type="protein sequence ID" value="PRO74879.1"/>
    <property type="molecule type" value="Genomic_DNA"/>
</dbReference>
<dbReference type="Pfam" id="PF13500">
    <property type="entry name" value="AAA_26"/>
    <property type="match status" value="1"/>
</dbReference>
<feature type="binding site" evidence="8">
    <location>
        <position position="55"/>
    </location>
    <ligand>
        <name>ATP</name>
        <dbReference type="ChEBI" id="CHEBI:30616"/>
    </ligand>
</feature>
<gene>
    <name evidence="8 9" type="primary">bioD</name>
    <name evidence="9" type="ORF">C6Y40_04115</name>
</gene>
<dbReference type="GO" id="GO:0005524">
    <property type="term" value="F:ATP binding"/>
    <property type="evidence" value="ECO:0007669"/>
    <property type="project" value="UniProtKB-UniRule"/>
</dbReference>
<dbReference type="GO" id="GO:0042803">
    <property type="term" value="F:protein homodimerization activity"/>
    <property type="evidence" value="ECO:0007669"/>
    <property type="project" value="UniProtKB-ARBA"/>
</dbReference>
<evidence type="ECO:0000256" key="3">
    <source>
        <dbReference type="ARBA" id="ARBA00022723"/>
    </source>
</evidence>
<dbReference type="AlphaFoldDB" id="A0A2S9VEK2"/>
<dbReference type="InterPro" id="IPR027417">
    <property type="entry name" value="P-loop_NTPase"/>
</dbReference>
<proteinExistence type="inferred from homology"/>
<keyword evidence="7 8" id="KW-0460">Magnesium</keyword>
<evidence type="ECO:0000256" key="6">
    <source>
        <dbReference type="ARBA" id="ARBA00022840"/>
    </source>
</evidence>
<feature type="binding site" evidence="8">
    <location>
        <position position="117"/>
    </location>
    <ligand>
        <name>Mg(2+)</name>
        <dbReference type="ChEBI" id="CHEBI:18420"/>
    </ligand>
</feature>
<comment type="subunit">
    <text evidence="8">Homodimer.</text>
</comment>
<dbReference type="SUPFAM" id="SSF52540">
    <property type="entry name" value="P-loop containing nucleoside triphosphate hydrolases"/>
    <property type="match status" value="1"/>
</dbReference>